<proteinExistence type="inferred from homology"/>
<keyword evidence="4 7" id="KW-0067">ATP-binding</keyword>
<dbReference type="AlphaFoldDB" id="A0A845LV05"/>
<keyword evidence="3" id="KW-0547">Nucleotide-binding</keyword>
<keyword evidence="2" id="KW-0813">Transport</keyword>
<dbReference type="GO" id="GO:0016887">
    <property type="term" value="F:ATP hydrolysis activity"/>
    <property type="evidence" value="ECO:0007669"/>
    <property type="project" value="InterPro"/>
</dbReference>
<evidence type="ECO:0000313" key="7">
    <source>
        <dbReference type="EMBL" id="MZR11710.1"/>
    </source>
</evidence>
<accession>A0A845LV05</accession>
<comment type="similarity">
    <text evidence="1">Belongs to the ABC transporter superfamily.</text>
</comment>
<evidence type="ECO:0000313" key="8">
    <source>
        <dbReference type="Proteomes" id="UP000467322"/>
    </source>
</evidence>
<evidence type="ECO:0000256" key="2">
    <source>
        <dbReference type="ARBA" id="ARBA00022448"/>
    </source>
</evidence>
<dbReference type="GO" id="GO:0015807">
    <property type="term" value="P:L-amino acid transport"/>
    <property type="evidence" value="ECO:0007669"/>
    <property type="project" value="TreeGrafter"/>
</dbReference>
<protein>
    <submittedName>
        <fullName evidence="7">ATP-binding cassette domain-containing protein</fullName>
    </submittedName>
</protein>
<dbReference type="GO" id="GO:0005524">
    <property type="term" value="F:ATP binding"/>
    <property type="evidence" value="ECO:0007669"/>
    <property type="project" value="UniProtKB-KW"/>
</dbReference>
<dbReference type="InterPro" id="IPR003593">
    <property type="entry name" value="AAA+_ATPase"/>
</dbReference>
<dbReference type="GO" id="GO:0015658">
    <property type="term" value="F:branched-chain amino acid transmembrane transporter activity"/>
    <property type="evidence" value="ECO:0007669"/>
    <property type="project" value="TreeGrafter"/>
</dbReference>
<evidence type="ECO:0000256" key="1">
    <source>
        <dbReference type="ARBA" id="ARBA00005417"/>
    </source>
</evidence>
<dbReference type="PROSITE" id="PS00211">
    <property type="entry name" value="ABC_TRANSPORTER_1"/>
    <property type="match status" value="1"/>
</dbReference>
<gene>
    <name evidence="7" type="ORF">GQE99_01560</name>
</gene>
<keyword evidence="8" id="KW-1185">Reference proteome</keyword>
<name>A0A845LV05_9RHOB</name>
<dbReference type="InterPro" id="IPR027417">
    <property type="entry name" value="P-loop_NTPase"/>
</dbReference>
<dbReference type="InterPro" id="IPR052156">
    <property type="entry name" value="BCAA_Transport_ATP-bd_LivF"/>
</dbReference>
<dbReference type="Proteomes" id="UP000467322">
    <property type="component" value="Unassembled WGS sequence"/>
</dbReference>
<keyword evidence="5" id="KW-0029">Amino-acid transport</keyword>
<sequence length="239" mass="25805">MAKEIAWNSVDAGYGRTVAVEGITVRLSPGEKLGILGRNGAGKTTILRAMMGDAKVHHGTVEIDGVDVTGMPAYQRNQLGVAVVPQTRDVFRSLTVRENLIVASAERDRTKLAVKLFPRLGERMQNLGADLSGGEQQMLSIARAIMTKPDFLMLDEPLEGLSPTLAQDVMKSVRKMVEETGLGCVLVEQHVATVLDFCDRALVVQRGQMVFSGTTDELRGRPDVLESAIGLSAVSSENE</sequence>
<dbReference type="EMBL" id="WTUX01000003">
    <property type="protein sequence ID" value="MZR11710.1"/>
    <property type="molecule type" value="Genomic_DNA"/>
</dbReference>
<dbReference type="InterPro" id="IPR003439">
    <property type="entry name" value="ABC_transporter-like_ATP-bd"/>
</dbReference>
<dbReference type="CDD" id="cd03224">
    <property type="entry name" value="ABC_TM1139_LivF_branched"/>
    <property type="match status" value="1"/>
</dbReference>
<dbReference type="PANTHER" id="PTHR43820:SF4">
    <property type="entry name" value="HIGH-AFFINITY BRANCHED-CHAIN AMINO ACID TRANSPORT ATP-BINDING PROTEIN LIVF"/>
    <property type="match status" value="1"/>
</dbReference>
<reference evidence="7 8" key="1">
    <citation type="submission" date="2019-12" db="EMBL/GenBank/DDBJ databases">
        <title>Maritimibacter sp. nov. sp. isolated from sea sand.</title>
        <authorList>
            <person name="Kim J."/>
            <person name="Jeong S.E."/>
            <person name="Jung H.S."/>
            <person name="Jeon C.O."/>
        </authorList>
    </citation>
    <scope>NUCLEOTIDE SEQUENCE [LARGE SCALE GENOMIC DNA]</scope>
    <source>
        <strain evidence="7 8">DP07</strain>
    </source>
</reference>
<evidence type="ECO:0000256" key="4">
    <source>
        <dbReference type="ARBA" id="ARBA00022840"/>
    </source>
</evidence>
<organism evidence="7 8">
    <name type="scientific">Maritimibacter harenae</name>
    <dbReference type="NCBI Taxonomy" id="2606218"/>
    <lineage>
        <taxon>Bacteria</taxon>
        <taxon>Pseudomonadati</taxon>
        <taxon>Pseudomonadota</taxon>
        <taxon>Alphaproteobacteria</taxon>
        <taxon>Rhodobacterales</taxon>
        <taxon>Roseobacteraceae</taxon>
        <taxon>Maritimibacter</taxon>
    </lineage>
</organism>
<dbReference type="SUPFAM" id="SSF52540">
    <property type="entry name" value="P-loop containing nucleoside triphosphate hydrolases"/>
    <property type="match status" value="1"/>
</dbReference>
<evidence type="ECO:0000256" key="3">
    <source>
        <dbReference type="ARBA" id="ARBA00022741"/>
    </source>
</evidence>
<dbReference type="SMART" id="SM00382">
    <property type="entry name" value="AAA"/>
    <property type="match status" value="1"/>
</dbReference>
<evidence type="ECO:0000256" key="5">
    <source>
        <dbReference type="ARBA" id="ARBA00022970"/>
    </source>
</evidence>
<feature type="domain" description="ABC transporter" evidence="6">
    <location>
        <begin position="5"/>
        <end position="231"/>
    </location>
</feature>
<dbReference type="PANTHER" id="PTHR43820">
    <property type="entry name" value="HIGH-AFFINITY BRANCHED-CHAIN AMINO ACID TRANSPORT ATP-BINDING PROTEIN LIVF"/>
    <property type="match status" value="1"/>
</dbReference>
<dbReference type="RefSeq" id="WP_161349832.1">
    <property type="nucleotide sequence ID" value="NZ_WTUX01000003.1"/>
</dbReference>
<evidence type="ECO:0000259" key="6">
    <source>
        <dbReference type="PROSITE" id="PS50893"/>
    </source>
</evidence>
<dbReference type="Pfam" id="PF00005">
    <property type="entry name" value="ABC_tran"/>
    <property type="match status" value="1"/>
</dbReference>
<comment type="caution">
    <text evidence="7">The sequence shown here is derived from an EMBL/GenBank/DDBJ whole genome shotgun (WGS) entry which is preliminary data.</text>
</comment>
<dbReference type="Gene3D" id="3.40.50.300">
    <property type="entry name" value="P-loop containing nucleotide triphosphate hydrolases"/>
    <property type="match status" value="1"/>
</dbReference>
<dbReference type="PROSITE" id="PS50893">
    <property type="entry name" value="ABC_TRANSPORTER_2"/>
    <property type="match status" value="1"/>
</dbReference>
<dbReference type="InterPro" id="IPR017871">
    <property type="entry name" value="ABC_transporter-like_CS"/>
</dbReference>